<dbReference type="InterPro" id="IPR022357">
    <property type="entry name" value="MIP_CS"/>
</dbReference>
<comment type="subcellular location">
    <subcellularLocation>
        <location evidence="1">Membrane</location>
        <topology evidence="1">Multi-pass membrane protein</topology>
    </subcellularLocation>
</comment>
<dbReference type="PROSITE" id="PS00221">
    <property type="entry name" value="MIP"/>
    <property type="match status" value="1"/>
</dbReference>
<dbReference type="PANTHER" id="PTHR45724:SF13">
    <property type="entry name" value="AQUAPORIN NIP1-1-RELATED"/>
    <property type="match status" value="1"/>
</dbReference>
<gene>
    <name evidence="8" type="ORF">CUN48_03775</name>
</gene>
<dbReference type="Gene3D" id="1.20.1080.10">
    <property type="entry name" value="Glycerol uptake facilitator protein"/>
    <property type="match status" value="1"/>
</dbReference>
<dbReference type="AlphaFoldDB" id="A0A2M8QEY4"/>
<organism evidence="8 9">
    <name type="scientific">Candidatus Thermofonsia Clade 3 bacterium</name>
    <dbReference type="NCBI Taxonomy" id="2364212"/>
    <lineage>
        <taxon>Bacteria</taxon>
        <taxon>Bacillati</taxon>
        <taxon>Chloroflexota</taxon>
        <taxon>Candidatus Thermofontia</taxon>
        <taxon>Candidatus Thermofonsia Clade 3</taxon>
    </lineage>
</organism>
<dbReference type="InterPro" id="IPR034294">
    <property type="entry name" value="Aquaporin_transptr"/>
</dbReference>
<name>A0A2M8QEY4_9CHLR</name>
<comment type="similarity">
    <text evidence="6">Belongs to the MIP/aquaporin (TC 1.A.8) family.</text>
</comment>
<dbReference type="PRINTS" id="PR00783">
    <property type="entry name" value="MINTRINSICP"/>
</dbReference>
<dbReference type="InterPro" id="IPR000425">
    <property type="entry name" value="MIP"/>
</dbReference>
<accession>A0A2M8QEY4</accession>
<evidence type="ECO:0000313" key="9">
    <source>
        <dbReference type="Proteomes" id="UP000230790"/>
    </source>
</evidence>
<dbReference type="EMBL" id="PGTN01000016">
    <property type="protein sequence ID" value="PJF48367.1"/>
    <property type="molecule type" value="Genomic_DNA"/>
</dbReference>
<evidence type="ECO:0008006" key="10">
    <source>
        <dbReference type="Google" id="ProtNLM"/>
    </source>
</evidence>
<feature type="transmembrane region" description="Helical" evidence="7">
    <location>
        <begin position="43"/>
        <end position="65"/>
    </location>
</feature>
<evidence type="ECO:0000256" key="6">
    <source>
        <dbReference type="RuleBase" id="RU000477"/>
    </source>
</evidence>
<reference evidence="8 9" key="1">
    <citation type="submission" date="2017-11" db="EMBL/GenBank/DDBJ databases">
        <title>Evolution of Phototrophy in the Chloroflexi Phylum Driven by Horizontal Gene Transfer.</title>
        <authorList>
            <person name="Ward L.M."/>
            <person name="Hemp J."/>
            <person name="Shih P.M."/>
            <person name="Mcglynn S.E."/>
            <person name="Fischer W."/>
        </authorList>
    </citation>
    <scope>NUCLEOTIDE SEQUENCE [LARGE SCALE GENOMIC DNA]</scope>
    <source>
        <strain evidence="8">JP3_7</strain>
    </source>
</reference>
<keyword evidence="4 7" id="KW-1133">Transmembrane helix</keyword>
<keyword evidence="5 7" id="KW-0472">Membrane</keyword>
<feature type="transmembrane region" description="Helical" evidence="7">
    <location>
        <begin position="196"/>
        <end position="216"/>
    </location>
</feature>
<dbReference type="PANTHER" id="PTHR45724">
    <property type="entry name" value="AQUAPORIN NIP2-1"/>
    <property type="match status" value="1"/>
</dbReference>
<evidence type="ECO:0000256" key="7">
    <source>
        <dbReference type="SAM" id="Phobius"/>
    </source>
</evidence>
<evidence type="ECO:0000256" key="2">
    <source>
        <dbReference type="ARBA" id="ARBA00022448"/>
    </source>
</evidence>
<dbReference type="InterPro" id="IPR023271">
    <property type="entry name" value="Aquaporin-like"/>
</dbReference>
<evidence type="ECO:0000256" key="4">
    <source>
        <dbReference type="ARBA" id="ARBA00022989"/>
    </source>
</evidence>
<evidence type="ECO:0000313" key="8">
    <source>
        <dbReference type="EMBL" id="PJF48367.1"/>
    </source>
</evidence>
<dbReference type="GO" id="GO:0016020">
    <property type="term" value="C:membrane"/>
    <property type="evidence" value="ECO:0007669"/>
    <property type="project" value="UniProtKB-SubCell"/>
</dbReference>
<dbReference type="PROSITE" id="PS51257">
    <property type="entry name" value="PROKAR_LIPOPROTEIN"/>
    <property type="match status" value="1"/>
</dbReference>
<evidence type="ECO:0000256" key="1">
    <source>
        <dbReference type="ARBA" id="ARBA00004141"/>
    </source>
</evidence>
<dbReference type="Pfam" id="PF00230">
    <property type="entry name" value="MIP"/>
    <property type="match status" value="1"/>
</dbReference>
<dbReference type="GO" id="GO:0015267">
    <property type="term" value="F:channel activity"/>
    <property type="evidence" value="ECO:0007669"/>
    <property type="project" value="InterPro"/>
</dbReference>
<evidence type="ECO:0000256" key="5">
    <source>
        <dbReference type="ARBA" id="ARBA00023136"/>
    </source>
</evidence>
<evidence type="ECO:0000256" key="3">
    <source>
        <dbReference type="ARBA" id="ARBA00022692"/>
    </source>
</evidence>
<feature type="transmembrane region" description="Helical" evidence="7">
    <location>
        <begin position="133"/>
        <end position="157"/>
    </location>
</feature>
<feature type="transmembrane region" description="Helical" evidence="7">
    <location>
        <begin position="17"/>
        <end position="37"/>
    </location>
</feature>
<comment type="caution">
    <text evidence="8">The sequence shown here is derived from an EMBL/GenBank/DDBJ whole genome shotgun (WGS) entry which is preliminary data.</text>
</comment>
<feature type="transmembrane region" description="Helical" evidence="7">
    <location>
        <begin position="169"/>
        <end position="190"/>
    </location>
</feature>
<sequence>MTQRQPLNASRHHWQRYLAEFIGTFFVVFGACGAVISDRASNGAVTLLGIALTPGLVVLAMVYALGPISAAHFNPAVTLGFAVARRFPWRYVPAYLLAQAAGALMASLLHQLLFGRDVALAASFGAHIPAPWVSVPAAFGFEFIYGFLLMFVIIAVATDRRIAAPIPGLAIGLTVALAIMMGGPISGASMNPIRSLAPAVFAGGQALAVLPIYLIAPTAGAVMAALTYEVLRDGQVHAQSAPADLM</sequence>
<dbReference type="SUPFAM" id="SSF81338">
    <property type="entry name" value="Aquaporin-like"/>
    <property type="match status" value="1"/>
</dbReference>
<keyword evidence="3 6" id="KW-0812">Transmembrane</keyword>
<dbReference type="Proteomes" id="UP000230790">
    <property type="component" value="Unassembled WGS sequence"/>
</dbReference>
<feature type="transmembrane region" description="Helical" evidence="7">
    <location>
        <begin position="94"/>
        <end position="113"/>
    </location>
</feature>
<proteinExistence type="inferred from homology"/>
<protein>
    <recommendedName>
        <fullName evidence="10">Aquaporin</fullName>
    </recommendedName>
</protein>
<keyword evidence="2 6" id="KW-0813">Transport</keyword>